<dbReference type="Gene3D" id="1.10.10.10">
    <property type="entry name" value="Winged helix-like DNA-binding domain superfamily/Winged helix DNA-binding domain"/>
    <property type="match status" value="1"/>
</dbReference>
<feature type="domain" description="OmpR/PhoB-type" evidence="9">
    <location>
        <begin position="124"/>
        <end position="222"/>
    </location>
</feature>
<dbReference type="PROSITE" id="PS50110">
    <property type="entry name" value="RESPONSE_REGULATORY"/>
    <property type="match status" value="1"/>
</dbReference>
<sequence length="239" mass="26290">MQILVVEDDMRLAAALGHILEENGYGVDLVHDGATGLEWGESSIYDIVILDVMLPKMNGFDVVAELRRRKVTTPVLMLTARDAIPEKITGLDSGADDYMTKPFSPAELLAHLRALTRRQGEVVFETVEFADIALNLESFDLACKKKTIHLGLKEFSICKILMLNPNQVISKETLISKVWGIESSAEDNNVEAYISFLRKKLKFLGSSASIETLRKAGYRLTAEVGANGSSDDSKARAVS</sequence>
<dbReference type="Pfam" id="PF00486">
    <property type="entry name" value="Trans_reg_C"/>
    <property type="match status" value="1"/>
</dbReference>
<dbReference type="InterPro" id="IPR001867">
    <property type="entry name" value="OmpR/PhoB-type_DNA-bd"/>
</dbReference>
<dbReference type="CDD" id="cd00383">
    <property type="entry name" value="trans_reg_C"/>
    <property type="match status" value="1"/>
</dbReference>
<evidence type="ECO:0000256" key="2">
    <source>
        <dbReference type="ARBA" id="ARBA00023012"/>
    </source>
</evidence>
<dbReference type="InterPro" id="IPR036388">
    <property type="entry name" value="WH-like_DNA-bd_sf"/>
</dbReference>
<feature type="domain" description="Response regulatory" evidence="8">
    <location>
        <begin position="2"/>
        <end position="116"/>
    </location>
</feature>
<keyword evidence="1 6" id="KW-0597">Phosphoprotein</keyword>
<keyword evidence="5" id="KW-0804">Transcription</keyword>
<dbReference type="Gene3D" id="6.10.250.690">
    <property type="match status" value="1"/>
</dbReference>
<feature type="DNA-binding region" description="OmpR/PhoB-type" evidence="7">
    <location>
        <begin position="124"/>
        <end position="222"/>
    </location>
</feature>
<dbReference type="Pfam" id="PF00072">
    <property type="entry name" value="Response_reg"/>
    <property type="match status" value="1"/>
</dbReference>
<evidence type="ECO:0000313" key="11">
    <source>
        <dbReference type="Proteomes" id="UP001320544"/>
    </source>
</evidence>
<keyword evidence="11" id="KW-1185">Reference proteome</keyword>
<dbReference type="Proteomes" id="UP001320544">
    <property type="component" value="Chromosome"/>
</dbReference>
<name>A0ABM7WMK1_9ACTN</name>
<evidence type="ECO:0000256" key="6">
    <source>
        <dbReference type="PROSITE-ProRule" id="PRU00169"/>
    </source>
</evidence>
<dbReference type="InterPro" id="IPR016032">
    <property type="entry name" value="Sig_transdc_resp-reg_C-effctor"/>
</dbReference>
<evidence type="ECO:0000256" key="7">
    <source>
        <dbReference type="PROSITE-ProRule" id="PRU01091"/>
    </source>
</evidence>
<accession>A0ABM7WMK1</accession>
<dbReference type="InterPro" id="IPR039420">
    <property type="entry name" value="WalR-like"/>
</dbReference>
<feature type="modified residue" description="4-aspartylphosphate" evidence="6">
    <location>
        <position position="51"/>
    </location>
</feature>
<dbReference type="InterPro" id="IPR001789">
    <property type="entry name" value="Sig_transdc_resp-reg_receiver"/>
</dbReference>
<dbReference type="EMBL" id="AP025564">
    <property type="protein sequence ID" value="BDE97576.1"/>
    <property type="molecule type" value="Genomic_DNA"/>
</dbReference>
<reference evidence="10 11" key="1">
    <citation type="submission" date="2022-01" db="EMBL/GenBank/DDBJ databases">
        <title>Novel bile acid biosynthetic pathways are enriched in the microbiome of centenarians.</title>
        <authorList>
            <person name="Sato Y."/>
            <person name="Atarashi K."/>
            <person name="Plichta R.D."/>
            <person name="Arai Y."/>
            <person name="Sasajima S."/>
            <person name="Kearney M.S."/>
            <person name="Suda W."/>
            <person name="Takeshita K."/>
            <person name="Sasaki T."/>
            <person name="Okamoto S."/>
            <person name="Skelly N.A."/>
            <person name="Okamura Y."/>
            <person name="Vlamakis H."/>
            <person name="Li Y."/>
            <person name="Tanoue T."/>
            <person name="Takei H."/>
            <person name="Nittono H."/>
            <person name="Narushima S."/>
            <person name="Irie J."/>
            <person name="Itoh H."/>
            <person name="Moriya K."/>
            <person name="Sugiura Y."/>
            <person name="Suematsu M."/>
            <person name="Moritoki N."/>
            <person name="Shibata S."/>
            <person name="Littman R.D."/>
            <person name="Fischbach A.M."/>
            <person name="Uwamino Y."/>
            <person name="Inoue T."/>
            <person name="Honda A."/>
            <person name="Hattori M."/>
            <person name="Murai T."/>
            <person name="Xavier J.R."/>
            <person name="Hirose N."/>
            <person name="Honda K."/>
        </authorList>
    </citation>
    <scope>NUCLEOTIDE SEQUENCE [LARGE SCALE GENOMIC DNA]</scope>
    <source>
        <strain evidence="10 11">CE91-St30</strain>
    </source>
</reference>
<evidence type="ECO:0000256" key="5">
    <source>
        <dbReference type="ARBA" id="ARBA00023163"/>
    </source>
</evidence>
<evidence type="ECO:0000256" key="3">
    <source>
        <dbReference type="ARBA" id="ARBA00023015"/>
    </source>
</evidence>
<keyword evidence="4 7" id="KW-0238">DNA-binding</keyword>
<dbReference type="GO" id="GO:0003677">
    <property type="term" value="F:DNA binding"/>
    <property type="evidence" value="ECO:0007669"/>
    <property type="project" value="UniProtKB-KW"/>
</dbReference>
<dbReference type="PROSITE" id="PS51755">
    <property type="entry name" value="OMPR_PHOB"/>
    <property type="match status" value="1"/>
</dbReference>
<gene>
    <name evidence="10" type="ORF">CE91St30_29090</name>
</gene>
<evidence type="ECO:0000313" key="10">
    <source>
        <dbReference type="EMBL" id="BDE97576.1"/>
    </source>
</evidence>
<keyword evidence="3" id="KW-0805">Transcription regulation</keyword>
<proteinExistence type="predicted"/>
<dbReference type="PANTHER" id="PTHR48111">
    <property type="entry name" value="REGULATOR OF RPOS"/>
    <property type="match status" value="1"/>
</dbReference>
<dbReference type="PANTHER" id="PTHR48111:SF22">
    <property type="entry name" value="REGULATOR OF RPOS"/>
    <property type="match status" value="1"/>
</dbReference>
<evidence type="ECO:0000256" key="4">
    <source>
        <dbReference type="ARBA" id="ARBA00023125"/>
    </source>
</evidence>
<evidence type="ECO:0000256" key="1">
    <source>
        <dbReference type="ARBA" id="ARBA00022553"/>
    </source>
</evidence>
<keyword evidence="2" id="KW-0902">Two-component regulatory system</keyword>
<organism evidence="10 11">
    <name type="scientific">Raoultibacter timonensis</name>
    <dbReference type="NCBI Taxonomy" id="1907662"/>
    <lineage>
        <taxon>Bacteria</taxon>
        <taxon>Bacillati</taxon>
        <taxon>Actinomycetota</taxon>
        <taxon>Coriobacteriia</taxon>
        <taxon>Eggerthellales</taxon>
        <taxon>Eggerthellaceae</taxon>
        <taxon>Raoultibacter</taxon>
    </lineage>
</organism>
<dbReference type="SMART" id="SM00862">
    <property type="entry name" value="Trans_reg_C"/>
    <property type="match status" value="1"/>
</dbReference>
<dbReference type="RefSeq" id="WP_244386939.1">
    <property type="nucleotide sequence ID" value="NZ_AP025564.1"/>
</dbReference>
<dbReference type="SMART" id="SM00448">
    <property type="entry name" value="REC"/>
    <property type="match status" value="1"/>
</dbReference>
<dbReference type="Gene3D" id="3.40.50.2300">
    <property type="match status" value="1"/>
</dbReference>
<protein>
    <submittedName>
        <fullName evidence="10">DNA-binding response regulator</fullName>
    </submittedName>
</protein>
<dbReference type="SUPFAM" id="SSF52172">
    <property type="entry name" value="CheY-like"/>
    <property type="match status" value="1"/>
</dbReference>
<dbReference type="SUPFAM" id="SSF46894">
    <property type="entry name" value="C-terminal effector domain of the bipartite response regulators"/>
    <property type="match status" value="1"/>
</dbReference>
<dbReference type="InterPro" id="IPR011006">
    <property type="entry name" value="CheY-like_superfamily"/>
</dbReference>
<evidence type="ECO:0000259" key="8">
    <source>
        <dbReference type="PROSITE" id="PS50110"/>
    </source>
</evidence>
<evidence type="ECO:0000259" key="9">
    <source>
        <dbReference type="PROSITE" id="PS51755"/>
    </source>
</evidence>